<comment type="caution">
    <text evidence="11">The sequence shown here is derived from an EMBL/GenBank/DDBJ whole genome shotgun (WGS) entry which is preliminary data.</text>
</comment>
<evidence type="ECO:0000256" key="1">
    <source>
        <dbReference type="ARBA" id="ARBA00004377"/>
    </source>
</evidence>
<keyword evidence="7" id="KW-0653">Protein transport</keyword>
<evidence type="ECO:0000313" key="11">
    <source>
        <dbReference type="EMBL" id="MBB3764894.1"/>
    </source>
</evidence>
<evidence type="ECO:0000256" key="4">
    <source>
        <dbReference type="ARBA" id="ARBA00022475"/>
    </source>
</evidence>
<dbReference type="GO" id="GO:0015628">
    <property type="term" value="P:protein secretion by the type II secretion system"/>
    <property type="evidence" value="ECO:0007669"/>
    <property type="project" value="InterPro"/>
</dbReference>
<proteinExistence type="inferred from homology"/>
<accession>A0A839Z7P5</accession>
<evidence type="ECO:0000256" key="2">
    <source>
        <dbReference type="ARBA" id="ARBA00010637"/>
    </source>
</evidence>
<dbReference type="Gene3D" id="3.30.1360.100">
    <property type="entry name" value="General secretion pathway protein M, EpsM"/>
    <property type="match status" value="1"/>
</dbReference>
<dbReference type="RefSeq" id="WP_183934253.1">
    <property type="nucleotide sequence ID" value="NZ_JACICF010000002.1"/>
</dbReference>
<comment type="subcellular location">
    <subcellularLocation>
        <location evidence="1">Cell inner membrane</location>
        <topology evidence="1">Single-pass membrane protein</topology>
    </subcellularLocation>
</comment>
<dbReference type="InterPro" id="IPR023229">
    <property type="entry name" value="T2SS_M_periplasmic_sf"/>
</dbReference>
<dbReference type="EMBL" id="JACICF010000002">
    <property type="protein sequence ID" value="MBB3764894.1"/>
    <property type="molecule type" value="Genomic_DNA"/>
</dbReference>
<dbReference type="GO" id="GO:0015627">
    <property type="term" value="C:type II protein secretion system complex"/>
    <property type="evidence" value="ECO:0007669"/>
    <property type="project" value="InterPro"/>
</dbReference>
<keyword evidence="5" id="KW-0997">Cell inner membrane</keyword>
<sequence>MNEWWQARSQREQVMLGIMALIAVPVIGYFLVLKPLLDWENRAREEYLMALDRQGRVSAMVGGPESGADSFEGSLEAFVGNSAAEIGLTLEESVAEGPDRLRIAIPEASGPAALAWIDRLEAEGLRVSALRIEPAGSGNVSIGATVARSGS</sequence>
<keyword evidence="8 10" id="KW-1133">Transmembrane helix</keyword>
<keyword evidence="12" id="KW-1185">Reference proteome</keyword>
<evidence type="ECO:0000256" key="10">
    <source>
        <dbReference type="SAM" id="Phobius"/>
    </source>
</evidence>
<keyword evidence="6 10" id="KW-0812">Transmembrane</keyword>
<evidence type="ECO:0000256" key="9">
    <source>
        <dbReference type="ARBA" id="ARBA00023136"/>
    </source>
</evidence>
<evidence type="ECO:0000256" key="6">
    <source>
        <dbReference type="ARBA" id="ARBA00022692"/>
    </source>
</evidence>
<dbReference type="Proteomes" id="UP000578569">
    <property type="component" value="Unassembled WGS sequence"/>
</dbReference>
<gene>
    <name evidence="11" type="ORF">FHS50_001956</name>
</gene>
<dbReference type="AlphaFoldDB" id="A0A839Z7P5"/>
<name>A0A839Z7P5_9SPHN</name>
<keyword evidence="9 10" id="KW-0472">Membrane</keyword>
<reference evidence="11 12" key="1">
    <citation type="submission" date="2020-08" db="EMBL/GenBank/DDBJ databases">
        <title>Genomic Encyclopedia of Type Strains, Phase IV (KMG-IV): sequencing the most valuable type-strain genomes for metagenomic binning, comparative biology and taxonomic classification.</title>
        <authorList>
            <person name="Goeker M."/>
        </authorList>
    </citation>
    <scope>NUCLEOTIDE SEQUENCE [LARGE SCALE GENOMIC DNA]</scope>
    <source>
        <strain evidence="11 12">DSM 24194</strain>
    </source>
</reference>
<evidence type="ECO:0000256" key="5">
    <source>
        <dbReference type="ARBA" id="ARBA00022519"/>
    </source>
</evidence>
<evidence type="ECO:0000313" key="12">
    <source>
        <dbReference type="Proteomes" id="UP000578569"/>
    </source>
</evidence>
<dbReference type="Pfam" id="PF04612">
    <property type="entry name" value="T2SSM"/>
    <property type="match status" value="1"/>
</dbReference>
<evidence type="ECO:0000256" key="8">
    <source>
        <dbReference type="ARBA" id="ARBA00022989"/>
    </source>
</evidence>
<organism evidence="11 12">
    <name type="scientific">Sphingomicrobium lutaoense</name>
    <dbReference type="NCBI Taxonomy" id="515949"/>
    <lineage>
        <taxon>Bacteria</taxon>
        <taxon>Pseudomonadati</taxon>
        <taxon>Pseudomonadota</taxon>
        <taxon>Alphaproteobacteria</taxon>
        <taxon>Sphingomonadales</taxon>
        <taxon>Sphingomonadaceae</taxon>
        <taxon>Sphingomicrobium</taxon>
    </lineage>
</organism>
<keyword evidence="3" id="KW-0813">Transport</keyword>
<evidence type="ECO:0000256" key="3">
    <source>
        <dbReference type="ARBA" id="ARBA00022448"/>
    </source>
</evidence>
<dbReference type="SUPFAM" id="SSF103054">
    <property type="entry name" value="General secretion pathway protein M, EpsM"/>
    <property type="match status" value="1"/>
</dbReference>
<dbReference type="GO" id="GO:0005886">
    <property type="term" value="C:plasma membrane"/>
    <property type="evidence" value="ECO:0007669"/>
    <property type="project" value="UniProtKB-SubCell"/>
</dbReference>
<dbReference type="InterPro" id="IPR007690">
    <property type="entry name" value="T2SS_GspM"/>
</dbReference>
<feature type="transmembrane region" description="Helical" evidence="10">
    <location>
        <begin position="14"/>
        <end position="32"/>
    </location>
</feature>
<evidence type="ECO:0000256" key="7">
    <source>
        <dbReference type="ARBA" id="ARBA00022927"/>
    </source>
</evidence>
<keyword evidence="4" id="KW-1003">Cell membrane</keyword>
<comment type="similarity">
    <text evidence="2">Belongs to the GSP M family.</text>
</comment>
<protein>
    <submittedName>
        <fullName evidence="11">General secretion pathway protein M</fullName>
    </submittedName>
</protein>